<reference evidence="4 5" key="1">
    <citation type="submission" date="2024-02" db="EMBL/GenBank/DDBJ databases">
        <title>Discinaceae phylogenomics.</title>
        <authorList>
            <person name="Dirks A.C."/>
            <person name="James T.Y."/>
        </authorList>
    </citation>
    <scope>NUCLEOTIDE SEQUENCE [LARGE SCALE GENOMIC DNA]</scope>
    <source>
        <strain evidence="4 5">ACD0624</strain>
    </source>
</reference>
<dbReference type="Pfam" id="PF00249">
    <property type="entry name" value="Myb_DNA-binding"/>
    <property type="match status" value="2"/>
</dbReference>
<sequence>MQHRRGPWSAHEDSQLLNLVQIHGPHNWVRISQMVTSRSPKQCRERYHQNLKPTLNHEPITPEEGELIERLVGDMGKRWAEIARRLHGRSDNAVKNWWNGGMNRRRRLCIRQRSESHNPDRHSHEPMSPYLPNTHFHSPGLTIDVSRRPIDEALSSPAFSDGSRGQTPSLISDANSTFSTSPRLPESPLTAENTIILPPLKDLYHGERRASMPILRTSTTLHIQEHAVHTQDDTRRWLSNTDSIRRPQESIYHTQYQQRYETPEYHFAEGGSDFRMKLSNLCS</sequence>
<dbReference type="SMART" id="SM00717">
    <property type="entry name" value="SANT"/>
    <property type="match status" value="2"/>
</dbReference>
<keyword evidence="5" id="KW-1185">Reference proteome</keyword>
<accession>A0ABR3GQL5</accession>
<evidence type="ECO:0000313" key="4">
    <source>
        <dbReference type="EMBL" id="KAL0638221.1"/>
    </source>
</evidence>
<evidence type="ECO:0000259" key="2">
    <source>
        <dbReference type="PROSITE" id="PS50090"/>
    </source>
</evidence>
<protein>
    <submittedName>
        <fullName evidence="4">Uncharacterized protein</fullName>
    </submittedName>
</protein>
<dbReference type="Gene3D" id="1.10.10.60">
    <property type="entry name" value="Homeodomain-like"/>
    <property type="match status" value="2"/>
</dbReference>
<evidence type="ECO:0000259" key="3">
    <source>
        <dbReference type="PROSITE" id="PS51294"/>
    </source>
</evidence>
<dbReference type="PANTHER" id="PTHR45614:SF25">
    <property type="entry name" value="MYB PROTEIN"/>
    <property type="match status" value="1"/>
</dbReference>
<name>A0ABR3GQL5_9PEZI</name>
<evidence type="ECO:0000256" key="1">
    <source>
        <dbReference type="SAM" id="MobiDB-lite"/>
    </source>
</evidence>
<gene>
    <name evidence="4" type="ORF">Q9L58_002675</name>
</gene>
<dbReference type="EMBL" id="JBBBZM010000024">
    <property type="protein sequence ID" value="KAL0638221.1"/>
    <property type="molecule type" value="Genomic_DNA"/>
</dbReference>
<feature type="domain" description="HTH myb-type" evidence="3">
    <location>
        <begin position="56"/>
        <end position="106"/>
    </location>
</feature>
<feature type="compositionally biased region" description="Polar residues" evidence="1">
    <location>
        <begin position="163"/>
        <end position="182"/>
    </location>
</feature>
<feature type="domain" description="Myb-like" evidence="2">
    <location>
        <begin position="1"/>
        <end position="51"/>
    </location>
</feature>
<evidence type="ECO:0000313" key="5">
    <source>
        <dbReference type="Proteomes" id="UP001447188"/>
    </source>
</evidence>
<dbReference type="InterPro" id="IPR009057">
    <property type="entry name" value="Homeodomain-like_sf"/>
</dbReference>
<dbReference type="PROSITE" id="PS51294">
    <property type="entry name" value="HTH_MYB"/>
    <property type="match status" value="2"/>
</dbReference>
<dbReference type="PANTHER" id="PTHR45614">
    <property type="entry name" value="MYB PROTEIN-RELATED"/>
    <property type="match status" value="1"/>
</dbReference>
<organism evidence="4 5">
    <name type="scientific">Discina gigas</name>
    <dbReference type="NCBI Taxonomy" id="1032678"/>
    <lineage>
        <taxon>Eukaryota</taxon>
        <taxon>Fungi</taxon>
        <taxon>Dikarya</taxon>
        <taxon>Ascomycota</taxon>
        <taxon>Pezizomycotina</taxon>
        <taxon>Pezizomycetes</taxon>
        <taxon>Pezizales</taxon>
        <taxon>Discinaceae</taxon>
        <taxon>Discina</taxon>
    </lineage>
</organism>
<dbReference type="SUPFAM" id="SSF46689">
    <property type="entry name" value="Homeodomain-like"/>
    <property type="match status" value="1"/>
</dbReference>
<feature type="domain" description="Myb-like" evidence="2">
    <location>
        <begin position="52"/>
        <end position="102"/>
    </location>
</feature>
<feature type="region of interest" description="Disordered" evidence="1">
    <location>
        <begin position="155"/>
        <end position="187"/>
    </location>
</feature>
<dbReference type="Proteomes" id="UP001447188">
    <property type="component" value="Unassembled WGS sequence"/>
</dbReference>
<dbReference type="InterPro" id="IPR017930">
    <property type="entry name" value="Myb_dom"/>
</dbReference>
<dbReference type="InterPro" id="IPR001005">
    <property type="entry name" value="SANT/Myb"/>
</dbReference>
<proteinExistence type="predicted"/>
<dbReference type="PROSITE" id="PS50090">
    <property type="entry name" value="MYB_LIKE"/>
    <property type="match status" value="2"/>
</dbReference>
<comment type="caution">
    <text evidence="4">The sequence shown here is derived from an EMBL/GenBank/DDBJ whole genome shotgun (WGS) entry which is preliminary data.</text>
</comment>
<dbReference type="InterPro" id="IPR050560">
    <property type="entry name" value="MYB_TF"/>
</dbReference>
<feature type="domain" description="HTH myb-type" evidence="3">
    <location>
        <begin position="1"/>
        <end position="55"/>
    </location>
</feature>
<dbReference type="CDD" id="cd00167">
    <property type="entry name" value="SANT"/>
    <property type="match status" value="2"/>
</dbReference>